<dbReference type="AlphaFoldDB" id="A0AAW0KPY3"/>
<dbReference type="Proteomes" id="UP000237347">
    <property type="component" value="Unassembled WGS sequence"/>
</dbReference>
<gene>
    <name evidence="1" type="ORF">CFP56_016622</name>
</gene>
<keyword evidence="2" id="KW-1185">Reference proteome</keyword>
<name>A0AAW0KPY3_QUESU</name>
<evidence type="ECO:0000313" key="1">
    <source>
        <dbReference type="EMBL" id="KAK7840493.1"/>
    </source>
</evidence>
<organism evidence="1 2">
    <name type="scientific">Quercus suber</name>
    <name type="common">Cork oak</name>
    <dbReference type="NCBI Taxonomy" id="58331"/>
    <lineage>
        <taxon>Eukaryota</taxon>
        <taxon>Viridiplantae</taxon>
        <taxon>Streptophyta</taxon>
        <taxon>Embryophyta</taxon>
        <taxon>Tracheophyta</taxon>
        <taxon>Spermatophyta</taxon>
        <taxon>Magnoliopsida</taxon>
        <taxon>eudicotyledons</taxon>
        <taxon>Gunneridae</taxon>
        <taxon>Pentapetalae</taxon>
        <taxon>rosids</taxon>
        <taxon>fabids</taxon>
        <taxon>Fagales</taxon>
        <taxon>Fagaceae</taxon>
        <taxon>Quercus</taxon>
    </lineage>
</organism>
<dbReference type="EMBL" id="PKMF04000260">
    <property type="protein sequence ID" value="KAK7840493.1"/>
    <property type="molecule type" value="Genomic_DNA"/>
</dbReference>
<accession>A0AAW0KPY3</accession>
<proteinExistence type="predicted"/>
<comment type="caution">
    <text evidence="1">The sequence shown here is derived from an EMBL/GenBank/DDBJ whole genome shotgun (WGS) entry which is preliminary data.</text>
</comment>
<evidence type="ECO:0000313" key="2">
    <source>
        <dbReference type="Proteomes" id="UP000237347"/>
    </source>
</evidence>
<protein>
    <submittedName>
        <fullName evidence="1">Uncharacterized protein</fullName>
    </submittedName>
</protein>
<sequence>MGIVSSPHYLVVIQSD</sequence>
<reference evidence="1 2" key="1">
    <citation type="journal article" date="2018" name="Sci. Data">
        <title>The draft genome sequence of cork oak.</title>
        <authorList>
            <person name="Ramos A.M."/>
            <person name="Usie A."/>
            <person name="Barbosa P."/>
            <person name="Barros P.M."/>
            <person name="Capote T."/>
            <person name="Chaves I."/>
            <person name="Simoes F."/>
            <person name="Abreu I."/>
            <person name="Carrasquinho I."/>
            <person name="Faro C."/>
            <person name="Guimaraes J.B."/>
            <person name="Mendonca D."/>
            <person name="Nobrega F."/>
            <person name="Rodrigues L."/>
            <person name="Saibo N.J.M."/>
            <person name="Varela M.C."/>
            <person name="Egas C."/>
            <person name="Matos J."/>
            <person name="Miguel C.M."/>
            <person name="Oliveira M.M."/>
            <person name="Ricardo C.P."/>
            <person name="Goncalves S."/>
        </authorList>
    </citation>
    <scope>NUCLEOTIDE SEQUENCE [LARGE SCALE GENOMIC DNA]</scope>
    <source>
        <strain evidence="2">cv. HL8</strain>
    </source>
</reference>